<dbReference type="GO" id="GO:0016567">
    <property type="term" value="P:protein ubiquitination"/>
    <property type="evidence" value="ECO:0007669"/>
    <property type="project" value="UniProtKB-UniPathway"/>
</dbReference>
<dbReference type="EMBL" id="PDCK01000040">
    <property type="protein sequence ID" value="PRQ52557.1"/>
    <property type="molecule type" value="Genomic_DNA"/>
</dbReference>
<dbReference type="STRING" id="74649.A0A2P6S1J6"/>
<dbReference type="OrthoDB" id="624345at2759"/>
<keyword evidence="2" id="KW-0833">Ubl conjugation pathway</keyword>
<sequence length="685" mass="77470">MEVASPLKDSSSVSSSPFSSPNVGALLKIKIISWTQETGLPVSVSVRVGGKTFNLHKYPIFSKSGYFKKRMNESAEVELPPDFPGGPETFEMIALFIYGSSTLIDPFNVVALRCAAEFLEMTEEYSSGNLCERFDLYLNQVVMQSWNDTLIVLQKCQTLLPWSEDLLIVSRCIECLAFMACMEILDPEGRRDTPVLTLDTLSTRNWSCEMGKEIMSQDLWIKDLIALPFGFFKRIIGSLRRQGMKEKYLSPIIVFYTNKWVLSKKTIQFWENSGHRIRDDHKVSVILQGVLDLLPKGEKASRAIPVGFYFAILSTSLEVGLKGDSKAKLEEQIVSQLHFAQLEDFIFPKSGTESISSSMELATMESIISTYVSANLDRDHSLSAGNSIVAELWDAYLSHIATDPNMQPKRFMELIERVPISYRHNHDKLYRAMNTFLQAHATVCQEEKWAVCKYLNCQKLSQEACIEAVQNELMPLRLIVQALFVQQLSTHQAFKECSDSFRHVHCGEFSGNLSSTRCPNSKSQNLRDSPSPYTDGDEPAGSRPLSFLLQKDLVNQRPELSRKEYESTSFRIQNLEQELVSLKRSLQWQSISKKKEPVLTAAPSKKSYGKDSRSLSKKGNPLGQTTGCIGSVNFASQRRYASRLLKVLCRISLFGSRKLKRKPGAPSPWTKPQQQNTHQNNMYEN</sequence>
<dbReference type="SUPFAM" id="SSF54695">
    <property type="entry name" value="POZ domain"/>
    <property type="match status" value="1"/>
</dbReference>
<dbReference type="UniPathway" id="UPA00143"/>
<dbReference type="OMA" id="NFASQRK"/>
<dbReference type="InterPro" id="IPR027356">
    <property type="entry name" value="NPH3_dom"/>
</dbReference>
<name>A0A2P6S1J6_ROSCH</name>
<protein>
    <submittedName>
        <fullName evidence="7">Putative SKP1/BTB/POZ domain, NPH3 domain-containing protein</fullName>
    </submittedName>
</protein>
<feature type="compositionally biased region" description="Polar residues" evidence="4">
    <location>
        <begin position="670"/>
        <end position="685"/>
    </location>
</feature>
<dbReference type="Proteomes" id="UP000238479">
    <property type="component" value="Chromosome 2"/>
</dbReference>
<evidence type="ECO:0000256" key="2">
    <source>
        <dbReference type="ARBA" id="ARBA00022786"/>
    </source>
</evidence>
<dbReference type="Pfam" id="PF03000">
    <property type="entry name" value="NPH3"/>
    <property type="match status" value="1"/>
</dbReference>
<dbReference type="InterPro" id="IPR011333">
    <property type="entry name" value="SKP1/BTB/POZ_sf"/>
</dbReference>
<proteinExistence type="inferred from homology"/>
<evidence type="ECO:0000256" key="1">
    <source>
        <dbReference type="ARBA" id="ARBA00004906"/>
    </source>
</evidence>
<evidence type="ECO:0000259" key="5">
    <source>
        <dbReference type="PROSITE" id="PS50097"/>
    </source>
</evidence>
<feature type="region of interest" description="Disordered" evidence="4">
    <location>
        <begin position="512"/>
        <end position="544"/>
    </location>
</feature>
<evidence type="ECO:0000256" key="3">
    <source>
        <dbReference type="PROSITE-ProRule" id="PRU00982"/>
    </source>
</evidence>
<dbReference type="PROSITE" id="PS51649">
    <property type="entry name" value="NPH3"/>
    <property type="match status" value="1"/>
</dbReference>
<feature type="region of interest" description="Disordered" evidence="4">
    <location>
        <begin position="1"/>
        <end position="20"/>
    </location>
</feature>
<dbReference type="InterPro" id="IPR000210">
    <property type="entry name" value="BTB/POZ_dom"/>
</dbReference>
<dbReference type="AlphaFoldDB" id="A0A2P6S1J6"/>
<gene>
    <name evidence="7" type="ORF">RchiOBHm_Chr2g0156801</name>
</gene>
<dbReference type="Gramene" id="PRQ52557">
    <property type="protein sequence ID" value="PRQ52557"/>
    <property type="gene ID" value="RchiOBHm_Chr2g0156801"/>
</dbReference>
<comment type="pathway">
    <text evidence="1">Protein modification; protein ubiquitination.</text>
</comment>
<feature type="region of interest" description="Disordered" evidence="4">
    <location>
        <begin position="599"/>
        <end position="622"/>
    </location>
</feature>
<reference evidence="7 8" key="1">
    <citation type="journal article" date="2018" name="Nat. Genet.">
        <title>The Rosa genome provides new insights in the design of modern roses.</title>
        <authorList>
            <person name="Bendahmane M."/>
        </authorList>
    </citation>
    <scope>NUCLEOTIDE SEQUENCE [LARGE SCALE GENOMIC DNA]</scope>
    <source>
        <strain evidence="8">cv. Old Blush</strain>
    </source>
</reference>
<comment type="caution">
    <text evidence="7">The sequence shown here is derived from an EMBL/GenBank/DDBJ whole genome shotgun (WGS) entry which is preliminary data.</text>
</comment>
<evidence type="ECO:0000313" key="7">
    <source>
        <dbReference type="EMBL" id="PRQ52557.1"/>
    </source>
</evidence>
<accession>A0A2P6S1J6</accession>
<feature type="domain" description="BTB" evidence="5">
    <location>
        <begin position="42"/>
        <end position="106"/>
    </location>
</feature>
<keyword evidence="8" id="KW-1185">Reference proteome</keyword>
<organism evidence="7 8">
    <name type="scientific">Rosa chinensis</name>
    <name type="common">China rose</name>
    <dbReference type="NCBI Taxonomy" id="74649"/>
    <lineage>
        <taxon>Eukaryota</taxon>
        <taxon>Viridiplantae</taxon>
        <taxon>Streptophyta</taxon>
        <taxon>Embryophyta</taxon>
        <taxon>Tracheophyta</taxon>
        <taxon>Spermatophyta</taxon>
        <taxon>Magnoliopsida</taxon>
        <taxon>eudicotyledons</taxon>
        <taxon>Gunneridae</taxon>
        <taxon>Pentapetalae</taxon>
        <taxon>rosids</taxon>
        <taxon>fabids</taxon>
        <taxon>Rosales</taxon>
        <taxon>Rosaceae</taxon>
        <taxon>Rosoideae</taxon>
        <taxon>Rosoideae incertae sedis</taxon>
        <taxon>Rosa</taxon>
    </lineage>
</organism>
<feature type="compositionally biased region" description="Polar residues" evidence="4">
    <location>
        <begin position="512"/>
        <end position="532"/>
    </location>
</feature>
<feature type="region of interest" description="Disordered" evidence="4">
    <location>
        <begin position="659"/>
        <end position="685"/>
    </location>
</feature>
<evidence type="ECO:0000256" key="4">
    <source>
        <dbReference type="SAM" id="MobiDB-lite"/>
    </source>
</evidence>
<feature type="domain" description="NPH3" evidence="6">
    <location>
        <begin position="218"/>
        <end position="489"/>
    </location>
</feature>
<dbReference type="InterPro" id="IPR043454">
    <property type="entry name" value="NPH3/RPT2-like"/>
</dbReference>
<evidence type="ECO:0000313" key="8">
    <source>
        <dbReference type="Proteomes" id="UP000238479"/>
    </source>
</evidence>
<dbReference type="Gene3D" id="3.30.710.10">
    <property type="entry name" value="Potassium Channel Kv1.1, Chain A"/>
    <property type="match status" value="1"/>
</dbReference>
<dbReference type="PROSITE" id="PS50097">
    <property type="entry name" value="BTB"/>
    <property type="match status" value="1"/>
</dbReference>
<evidence type="ECO:0000259" key="6">
    <source>
        <dbReference type="PROSITE" id="PS51649"/>
    </source>
</evidence>
<dbReference type="PANTHER" id="PTHR32370">
    <property type="entry name" value="OS12G0117600 PROTEIN"/>
    <property type="match status" value="1"/>
</dbReference>
<comment type="similarity">
    <text evidence="3">Belongs to the NPH3 family.</text>
</comment>